<accession>A0A7C1JST9</accession>
<dbReference type="InterPro" id="IPR005184">
    <property type="entry name" value="DUF306_Meta_HslJ"/>
</dbReference>
<sequence>MKNTIRKFLAPLLVVALALSALPTPSVAAPFQQEVPASDVLTLEALANLTYRSELTPSGEITLIDGRYEDPANRVFAVLAAEPMAFGTINGQDAAAVLLAESSGAGSVFITLAIVVDQDGKPVNVASTLLGDRVDVYALEIDGSRILVDMVRQGPNDPMCCPTEAVRLIYVLGEEGLILAGVNLIGSGVQAALNISPEGGYQTKVMPATPYAISALIPTGAPIHTLLTFGDDDPETVFSNGGPYIAIYPVQEYVRLWEEAGDLTIANLVEELKRLLTEQPASLAAPLPIVPPADVDDLVAQVVYLEGEDFTGVRFIARSVRNGIVSADDQLAYHFTGLTDDGRYLIAAQWPVETTAALTALDSALDSAWTPALSSLDALIESLTIQGPEWVTVEELANLTYDSVMLEKPVTLSSGVYTETVIPDVPSGVATVQLLGEPIAYGKINGLDSAAVLLVENTGGTGQFYSLKLVQRIDGEAVNTASAFLGDRPRIQNIVINEDGSITVDLIQVGPNDAFCCANTPMTVDFVKVGNRLIVQEEISATIDLAGLELPLIAAVKPATAYDASVPPGEQGQPKYFSWVWTDDETAQGYISVYPVEAYQAIWEEAGDPFVTETLAQLRALLEEQPANPAPPLPFLPPLPASNDFAAQVRYLELADGGVGVRFIGRFVQDVAPIENYQLRYLFQGLSADGAYLIVANLPVTTSALPAEPQPLSGEEYDQLVAVYTTYLAEMTTLFNGLTSTDFTPDLDTLDAVLQSVTPKRTVNPLAPISLANMTINSELASDGVAPLANGIYTETVAPGSPGLIEVQLLPEPMAYGIINEQEVVAAIFTESDGGSGIFVNLALIVAQDGEPVHVASAPLGTRIEVQDLSIADNQIALTMLALGPDDPICCPSQRVSHTYTREDDALALVEERFETAPEATLPLSDTSWVWVETVFNDGTRITPATEGAFTLTFTPEGEVSATTDCNTFAGSYRAEAGELAIEFLMSTTIACPEDAQEQEFIADVAAANGYTITEEGRLTLRLPFNSGSVIFVPATEEQVSDEAAAEATPTDTAAETTAEAPLVTTPVALPGTVWNWVRTQYSNGAIVAPSDPSLYVLTFGEDGTVNVQDDCNVVNGVFTASADQALTLDLQTSTMAACAPDSLHYQFILDLSAAASYFFQDGRLFIDLKFDTGVMEFALAD</sequence>
<protein>
    <submittedName>
        <fullName evidence="3">META domain-containing protein</fullName>
    </submittedName>
</protein>
<dbReference type="PANTHER" id="PTHR35535:SF1">
    <property type="entry name" value="HEAT SHOCK PROTEIN HSLJ"/>
    <property type="match status" value="1"/>
</dbReference>
<dbReference type="Pfam" id="PF03724">
    <property type="entry name" value="META"/>
    <property type="match status" value="2"/>
</dbReference>
<dbReference type="EMBL" id="DSMG01000084">
    <property type="protein sequence ID" value="HDX31467.1"/>
    <property type="molecule type" value="Genomic_DNA"/>
</dbReference>
<dbReference type="InterPro" id="IPR053147">
    <property type="entry name" value="Hsp_HslJ-like"/>
</dbReference>
<evidence type="ECO:0000313" key="3">
    <source>
        <dbReference type="EMBL" id="HDX31467.1"/>
    </source>
</evidence>
<dbReference type="Gene3D" id="2.40.128.270">
    <property type="match status" value="2"/>
</dbReference>
<evidence type="ECO:0000256" key="1">
    <source>
        <dbReference type="SAM" id="SignalP"/>
    </source>
</evidence>
<organism evidence="3">
    <name type="scientific">Caldilinea aerophila</name>
    <dbReference type="NCBI Taxonomy" id="133453"/>
    <lineage>
        <taxon>Bacteria</taxon>
        <taxon>Bacillati</taxon>
        <taxon>Chloroflexota</taxon>
        <taxon>Caldilineae</taxon>
        <taxon>Caldilineales</taxon>
        <taxon>Caldilineaceae</taxon>
        <taxon>Caldilinea</taxon>
    </lineage>
</organism>
<feature type="signal peptide" evidence="1">
    <location>
        <begin position="1"/>
        <end position="28"/>
    </location>
</feature>
<evidence type="ECO:0000259" key="2">
    <source>
        <dbReference type="Pfam" id="PF03724"/>
    </source>
</evidence>
<proteinExistence type="predicted"/>
<dbReference type="AlphaFoldDB" id="A0A7C1JST9"/>
<gene>
    <name evidence="3" type="ORF">ENQ20_08220</name>
</gene>
<reference evidence="3" key="1">
    <citation type="journal article" date="2020" name="mSystems">
        <title>Genome- and Community-Level Interaction Insights into Carbon Utilization and Element Cycling Functions of Hydrothermarchaeota in Hydrothermal Sediment.</title>
        <authorList>
            <person name="Zhou Z."/>
            <person name="Liu Y."/>
            <person name="Xu W."/>
            <person name="Pan J."/>
            <person name="Luo Z.H."/>
            <person name="Li M."/>
        </authorList>
    </citation>
    <scope>NUCLEOTIDE SEQUENCE [LARGE SCALE GENOMIC DNA]</scope>
    <source>
        <strain evidence="3">SpSt-289</strain>
    </source>
</reference>
<name>A0A7C1JST9_9CHLR</name>
<feature type="chain" id="PRO_5027692110" evidence="1">
    <location>
        <begin position="29"/>
        <end position="1182"/>
    </location>
</feature>
<feature type="domain" description="DUF306" evidence="2">
    <location>
        <begin position="1076"/>
        <end position="1178"/>
    </location>
</feature>
<dbReference type="PANTHER" id="PTHR35535">
    <property type="entry name" value="HEAT SHOCK PROTEIN HSLJ"/>
    <property type="match status" value="1"/>
</dbReference>
<keyword evidence="1" id="KW-0732">Signal</keyword>
<comment type="caution">
    <text evidence="3">The sequence shown here is derived from an EMBL/GenBank/DDBJ whole genome shotgun (WGS) entry which is preliminary data.</text>
</comment>
<feature type="domain" description="DUF306" evidence="2">
    <location>
        <begin position="924"/>
        <end position="1022"/>
    </location>
</feature>
<dbReference type="InterPro" id="IPR038670">
    <property type="entry name" value="HslJ-like_sf"/>
</dbReference>